<dbReference type="Gene3D" id="1.10.287.630">
    <property type="entry name" value="Helix hairpin bin"/>
    <property type="match status" value="1"/>
</dbReference>
<dbReference type="Pfam" id="PF00027">
    <property type="entry name" value="cNMP_binding"/>
    <property type="match status" value="1"/>
</dbReference>
<sequence>MPVMLVNKLAREWRRKVEVTEHGSPELQPAISTELQFRHRLDSFFPDQAEGDTISEIVRFREELEIEKTKIYKLPRWIRKLRFPHVIEPQSKLYLFWLFIVTLAFMYNAWVIPLRAAFPYQTSGNVMYWLVADYTCDLVYIVDILLFKMRISFLNSGLKETHRSKTRANYFQKRIFKFDVASLLPLDLLYLIEMKVNPWCRLPRLLKIQTFWEFYSRCDHLVRSAHAVRIVKTFTYMLFLIHVETCGYYSISVYEGFNANRWVYDGTGNAYIRCFYLATKTATSIGNNPKPTNTLEFSFMTIYWGSGVFVFALLIGQIRDIVDAANMVTTTYTQRMDAALQYVKNMNLPHETQDRVRTWFIYNWQQQKVIDERQMMDALPMKLRKDLAIHVHFNTLSKVKLFSDCDKTLLYDLVLKLQPILYLPGDYVCRKGEIGKEMYIVSQGIVEVVGGPNNTLVLATLREGSVFGEISLLAMAAEGNRRTADVRCKGYTNLFILSKADFEAAMKDYPDAHKLLKKRAKKLLRMNARIERQSQCSMDNTKISATDIIRAQPETPKLVKTVLQVMNPESTLVRKLSDRRRTPEGGADNDSVHKADSKGNTRHHSPKPEVGKRTTPETREEVEVFYDDFLSTKDWSGIIIDSEEDRPGRRAGGFGVVGFAGNGDANDSQSDTKKDSKESFPELVKFQEIYENDEERPTLDGFNYSLPGSAAASESLCPTPYSREDTSVTADMFGDIESCTHNKQTQGSARSQRQTNREPGSGRKSCLSKSLREDEYAHSLANGFTIIIDSVDDDDIDADFDIIDDKDDTPVENSASIETVDEVKVAKSVTFQDQNETGNKEAVTVETNQQHEHVKVEVTSEQQSNHKPNMHKSGASVYISNSKKIAIKPPPGGKAKPVKNKLGLKLKLDSDKVGPISPYSQKSQSTKGKSHTNRAREHRNCPDKELLPNGNVTEERPNITQTPSTEICANKGPEEIPMAFSKDKQDKGIVNVASAPEENRVNNSRAEMQPESSGQESVPSPTQEVEDPGCLSPESVTRQRKISVISIGSVLKDGRETLV</sequence>
<dbReference type="PANTHER" id="PTHR45638">
    <property type="entry name" value="CYCLIC NUCLEOTIDE-GATED CATION CHANNEL SUBUNIT A"/>
    <property type="match status" value="1"/>
</dbReference>
<evidence type="ECO:0000256" key="3">
    <source>
        <dbReference type="ARBA" id="ARBA00022692"/>
    </source>
</evidence>
<comment type="subcellular location">
    <subcellularLocation>
        <location evidence="1">Membrane</location>
        <topology evidence="1">Multi-pass membrane protein</topology>
    </subcellularLocation>
</comment>
<evidence type="ECO:0000259" key="11">
    <source>
        <dbReference type="PROSITE" id="PS50042"/>
    </source>
</evidence>
<evidence type="ECO:0000256" key="6">
    <source>
        <dbReference type="ARBA" id="ARBA00023136"/>
    </source>
</evidence>
<dbReference type="InterPro" id="IPR050866">
    <property type="entry name" value="CNG_cation_channel"/>
</dbReference>
<keyword evidence="6 10" id="KW-0472">Membrane</keyword>
<dbReference type="InterPro" id="IPR014710">
    <property type="entry name" value="RmlC-like_jellyroll"/>
</dbReference>
<dbReference type="PROSITE" id="PS50042">
    <property type="entry name" value="CNMP_BINDING_3"/>
    <property type="match status" value="1"/>
</dbReference>
<feature type="transmembrane region" description="Helical" evidence="10">
    <location>
        <begin position="93"/>
        <end position="114"/>
    </location>
</feature>
<organism evidence="12 13">
    <name type="scientific">Mya arenaria</name>
    <name type="common">Soft-shell clam</name>
    <dbReference type="NCBI Taxonomy" id="6604"/>
    <lineage>
        <taxon>Eukaryota</taxon>
        <taxon>Metazoa</taxon>
        <taxon>Spiralia</taxon>
        <taxon>Lophotrochozoa</taxon>
        <taxon>Mollusca</taxon>
        <taxon>Bivalvia</taxon>
        <taxon>Autobranchia</taxon>
        <taxon>Heteroconchia</taxon>
        <taxon>Euheterodonta</taxon>
        <taxon>Imparidentia</taxon>
        <taxon>Neoheterodontei</taxon>
        <taxon>Myida</taxon>
        <taxon>Myoidea</taxon>
        <taxon>Myidae</taxon>
        <taxon>Mya</taxon>
    </lineage>
</organism>
<feature type="compositionally biased region" description="Basic and acidic residues" evidence="9">
    <location>
        <begin position="590"/>
        <end position="599"/>
    </location>
</feature>
<feature type="compositionally biased region" description="Polar residues" evidence="9">
    <location>
        <begin position="740"/>
        <end position="758"/>
    </location>
</feature>
<evidence type="ECO:0000313" key="13">
    <source>
        <dbReference type="Proteomes" id="UP001164746"/>
    </source>
</evidence>
<feature type="compositionally biased region" description="Basic and acidic residues" evidence="9">
    <location>
        <begin position="934"/>
        <end position="946"/>
    </location>
</feature>
<feature type="domain" description="Cyclic nucleotide-binding" evidence="11">
    <location>
        <begin position="401"/>
        <end position="506"/>
    </location>
</feature>
<dbReference type="Proteomes" id="UP001164746">
    <property type="component" value="Chromosome 8"/>
</dbReference>
<gene>
    <name evidence="12" type="ORF">MAR_027547</name>
</gene>
<dbReference type="SUPFAM" id="SSF81324">
    <property type="entry name" value="Voltage-gated potassium channels"/>
    <property type="match status" value="1"/>
</dbReference>
<feature type="region of interest" description="Disordered" evidence="9">
    <location>
        <begin position="660"/>
        <end position="679"/>
    </location>
</feature>
<proteinExistence type="predicted"/>
<evidence type="ECO:0000256" key="1">
    <source>
        <dbReference type="ARBA" id="ARBA00004141"/>
    </source>
</evidence>
<evidence type="ECO:0000256" key="2">
    <source>
        <dbReference type="ARBA" id="ARBA00022448"/>
    </source>
</evidence>
<dbReference type="PROSITE" id="PS00889">
    <property type="entry name" value="CNMP_BINDING_2"/>
    <property type="match status" value="1"/>
</dbReference>
<evidence type="ECO:0000256" key="7">
    <source>
        <dbReference type="ARBA" id="ARBA00023286"/>
    </source>
</evidence>
<feature type="region of interest" description="Disordered" evidence="9">
    <location>
        <begin position="571"/>
        <end position="619"/>
    </location>
</feature>
<evidence type="ECO:0000256" key="5">
    <source>
        <dbReference type="ARBA" id="ARBA00023065"/>
    </source>
</evidence>
<dbReference type="CDD" id="cd00038">
    <property type="entry name" value="CAP_ED"/>
    <property type="match status" value="1"/>
</dbReference>
<evidence type="ECO:0000313" key="12">
    <source>
        <dbReference type="EMBL" id="WAR13367.1"/>
    </source>
</evidence>
<keyword evidence="8" id="KW-0407">Ion channel</keyword>
<keyword evidence="4 10" id="KW-1133">Transmembrane helix</keyword>
<feature type="compositionally biased region" description="Basic and acidic residues" evidence="9">
    <location>
        <begin position="670"/>
        <end position="679"/>
    </location>
</feature>
<feature type="compositionally biased region" description="Basic and acidic residues" evidence="9">
    <location>
        <begin position="606"/>
        <end position="619"/>
    </location>
</feature>
<dbReference type="SUPFAM" id="SSF51206">
    <property type="entry name" value="cAMP-binding domain-like"/>
    <property type="match status" value="1"/>
</dbReference>
<dbReference type="EMBL" id="CP111019">
    <property type="protein sequence ID" value="WAR13367.1"/>
    <property type="molecule type" value="Genomic_DNA"/>
</dbReference>
<accession>A0ABY7EVU6</accession>
<evidence type="ECO:0000256" key="8">
    <source>
        <dbReference type="ARBA" id="ARBA00023303"/>
    </source>
</evidence>
<dbReference type="PROSITE" id="PS00888">
    <property type="entry name" value="CNMP_BINDING_1"/>
    <property type="match status" value="1"/>
</dbReference>
<feature type="region of interest" description="Disordered" evidence="9">
    <location>
        <begin position="740"/>
        <end position="769"/>
    </location>
</feature>
<feature type="compositionally biased region" description="Polar residues" evidence="9">
    <location>
        <begin position="1001"/>
        <end position="1023"/>
    </location>
</feature>
<keyword evidence="5" id="KW-0406">Ion transport</keyword>
<evidence type="ECO:0000256" key="4">
    <source>
        <dbReference type="ARBA" id="ARBA00022989"/>
    </source>
</evidence>
<feature type="region of interest" description="Disordered" evidence="9">
    <location>
        <begin position="884"/>
        <end position="1038"/>
    </location>
</feature>
<name>A0ABY7EVU6_MYAAR</name>
<feature type="compositionally biased region" description="Polar residues" evidence="9">
    <location>
        <begin position="918"/>
        <end position="927"/>
    </location>
</feature>
<feature type="transmembrane region" description="Helical" evidence="10">
    <location>
        <begin position="126"/>
        <end position="147"/>
    </location>
</feature>
<dbReference type="InterPro" id="IPR005821">
    <property type="entry name" value="Ion_trans_dom"/>
</dbReference>
<reference evidence="12" key="1">
    <citation type="submission" date="2022-11" db="EMBL/GenBank/DDBJ databases">
        <title>Centuries of genome instability and evolution in soft-shell clam transmissible cancer (bioRxiv).</title>
        <authorList>
            <person name="Hart S.F.M."/>
            <person name="Yonemitsu M.A."/>
            <person name="Giersch R.M."/>
            <person name="Beal B.F."/>
            <person name="Arriagada G."/>
            <person name="Davis B.W."/>
            <person name="Ostrander E.A."/>
            <person name="Goff S.P."/>
            <person name="Metzger M.J."/>
        </authorList>
    </citation>
    <scope>NUCLEOTIDE SEQUENCE</scope>
    <source>
        <strain evidence="12">MELC-2E11</strain>
        <tissue evidence="12">Siphon/mantle</tissue>
    </source>
</reference>
<keyword evidence="13" id="KW-1185">Reference proteome</keyword>
<dbReference type="InterPro" id="IPR018490">
    <property type="entry name" value="cNMP-bd_dom_sf"/>
</dbReference>
<feature type="compositionally biased region" description="Polar residues" evidence="9">
    <location>
        <begin position="958"/>
        <end position="967"/>
    </location>
</feature>
<keyword evidence="3 10" id="KW-0812">Transmembrane</keyword>
<dbReference type="InterPro" id="IPR000595">
    <property type="entry name" value="cNMP-bd_dom"/>
</dbReference>
<keyword evidence="2" id="KW-0813">Transport</keyword>
<dbReference type="PANTHER" id="PTHR45638:SF1">
    <property type="entry name" value="CYCLIC NUCLEOTIDE-GATED ION CHANNEL SUBUNIT B, ISOFORM A"/>
    <property type="match status" value="1"/>
</dbReference>
<dbReference type="Pfam" id="PF00520">
    <property type="entry name" value="Ion_trans"/>
    <property type="match status" value="1"/>
</dbReference>
<dbReference type="InterPro" id="IPR018488">
    <property type="entry name" value="cNMP-bd_CS"/>
</dbReference>
<dbReference type="Gene3D" id="1.10.287.70">
    <property type="match status" value="1"/>
</dbReference>
<evidence type="ECO:0000256" key="9">
    <source>
        <dbReference type="SAM" id="MobiDB-lite"/>
    </source>
</evidence>
<dbReference type="Gene3D" id="2.60.120.10">
    <property type="entry name" value="Jelly Rolls"/>
    <property type="match status" value="1"/>
</dbReference>
<dbReference type="SMART" id="SM00100">
    <property type="entry name" value="cNMP"/>
    <property type="match status" value="1"/>
</dbReference>
<evidence type="ECO:0000256" key="10">
    <source>
        <dbReference type="SAM" id="Phobius"/>
    </source>
</evidence>
<keyword evidence="7" id="KW-1071">Ligand-gated ion channel</keyword>
<protein>
    <submittedName>
        <fullName evidence="12">CNGB1-like protein</fullName>
    </submittedName>
</protein>